<comment type="caution">
    <text evidence="3">The sequence shown here is derived from an EMBL/GenBank/DDBJ whole genome shotgun (WGS) entry which is preliminary data.</text>
</comment>
<evidence type="ECO:0000256" key="1">
    <source>
        <dbReference type="SAM" id="MobiDB-lite"/>
    </source>
</evidence>
<feature type="chain" id="PRO_5034024688" evidence="2">
    <location>
        <begin position="24"/>
        <end position="915"/>
    </location>
</feature>
<feature type="compositionally biased region" description="Low complexity" evidence="1">
    <location>
        <begin position="520"/>
        <end position="529"/>
    </location>
</feature>
<reference evidence="3" key="1">
    <citation type="submission" date="2016-08" db="EMBL/GenBank/DDBJ databases">
        <authorList>
            <person name="Yan J."/>
        </authorList>
    </citation>
    <scope>NUCLEOTIDE SEQUENCE</scope>
    <source>
        <strain evidence="3">CSS-01s</strain>
    </source>
</reference>
<accession>A0A8H7IPG1</accession>
<evidence type="ECO:0000313" key="3">
    <source>
        <dbReference type="EMBL" id="KAF9629553.1"/>
    </source>
</evidence>
<feature type="compositionally biased region" description="Low complexity" evidence="1">
    <location>
        <begin position="564"/>
        <end position="575"/>
    </location>
</feature>
<feature type="compositionally biased region" description="Low complexity" evidence="1">
    <location>
        <begin position="840"/>
        <end position="868"/>
    </location>
</feature>
<feature type="region of interest" description="Disordered" evidence="1">
    <location>
        <begin position="82"/>
        <end position="114"/>
    </location>
</feature>
<dbReference type="Proteomes" id="UP000627934">
    <property type="component" value="Unassembled WGS sequence"/>
</dbReference>
<protein>
    <submittedName>
        <fullName evidence="3">Uncharacterized protein</fullName>
    </submittedName>
</protein>
<sequence length="915" mass="90987">MPGVLPVVSALVVALQLATTADASFERHYRRDTSSGRSSALLNSTTTQSDGLGSLIMNGLGATSSSDSSASSSFASVTAQNDTTSAASRTGTPAASSSVLSSTTPFPTLNGNSSMNGNVTNGTFGTLPSSGSGASYATACLLEHESWITYASPYYSDYSFIETSTVTLTNYTVSTRTSACNTYGYGEVTYMVGDPMPVATWTSESLSTVYTSTLTIDVKPPVCNVTAADCEALWRDYDANDAASNYSMPYPGWIDGCDDKPEWGKCGACRISAPEVELIYFPHKKNTTIDMCATGANKTICPFGPTTAPFTSANPYDAANCAYGTNTSHPTATAGPYTTSGEYTFFEGNAYLSFPVVSAASTGCNSKVGKAYSNVMLTINSQDLYSYRGYHYYFVDGGYPFNFDDMATVASAPWYQAMEAGNACEYYDKDYASLQWPNFVNGEQWAGKDGLCPIIYQSAYRPTLLLPPQLRSLDPAWSTCLLDLAGTWDPPIALTPAMALVPTTSAANNGPATTKPPAVPASSPDSPDPTNTGGSNPDPTTNNGGQSGGSPPQETGSGGDPVQTNNNPPATTNDPGLGGVISAIVSQATGGSNNGGSNNNNGGGGVVIINTSADGSGGGGSNGGSVTLAPGATTVLGDGTPVSVGSGFVVAGGSSTISLGGGTPVSVGSGETTGGPAVVVVGGSTVALPTATGGSSGNEGDDGVAVFTVGDGQTVTASSVADGVVVVGSQTLSAGSPVATLADGEVVSLAPGGDGVVVGGSSTVEVGGAAAAATGDDDSVATVTAGGQTFTATSADGTVFVGGTSLTEGQVATLPGGQAVSVDGDGDVVFGSSTVAFSAGATTGSSSGKTSASATRSTSAKASSSGDGITSVSLSASRTGEAAASSTGGAGAVKGSSLQVGAGAMVCWMLGIFFW</sequence>
<proteinExistence type="predicted"/>
<feature type="signal peptide" evidence="2">
    <location>
        <begin position="1"/>
        <end position="23"/>
    </location>
</feature>
<feature type="region of interest" description="Disordered" evidence="1">
    <location>
        <begin position="840"/>
        <end position="870"/>
    </location>
</feature>
<feature type="compositionally biased region" description="Polar residues" evidence="1">
    <location>
        <begin position="530"/>
        <end position="555"/>
    </location>
</feature>
<dbReference type="EMBL" id="MDYX01000024">
    <property type="protein sequence ID" value="KAF9629553.1"/>
    <property type="molecule type" value="Genomic_DNA"/>
</dbReference>
<evidence type="ECO:0000313" key="4">
    <source>
        <dbReference type="Proteomes" id="UP000627934"/>
    </source>
</evidence>
<name>A0A8H7IPG1_9PEZI</name>
<feature type="region of interest" description="Disordered" evidence="1">
    <location>
        <begin position="505"/>
        <end position="579"/>
    </location>
</feature>
<evidence type="ECO:0000256" key="2">
    <source>
        <dbReference type="SAM" id="SignalP"/>
    </source>
</evidence>
<gene>
    <name evidence="3" type="ORF">BFW01_g10756</name>
</gene>
<organism evidence="3 4">
    <name type="scientific">Lasiodiplodia theobromae</name>
    <dbReference type="NCBI Taxonomy" id="45133"/>
    <lineage>
        <taxon>Eukaryota</taxon>
        <taxon>Fungi</taxon>
        <taxon>Dikarya</taxon>
        <taxon>Ascomycota</taxon>
        <taxon>Pezizomycotina</taxon>
        <taxon>Dothideomycetes</taxon>
        <taxon>Dothideomycetes incertae sedis</taxon>
        <taxon>Botryosphaeriales</taxon>
        <taxon>Botryosphaeriaceae</taxon>
        <taxon>Lasiodiplodia</taxon>
    </lineage>
</organism>
<reference evidence="3" key="2">
    <citation type="journal article" date="2018" name="DNA Res.">
        <title>Comparative genome and transcriptome analyses reveal adaptations to opportunistic infections in woody plant degrading pathogens of Botryosphaeriaceae.</title>
        <authorList>
            <person name="Yan J.Y."/>
            <person name="Zhao W.S."/>
            <person name="Chen Z."/>
            <person name="Xing Q.K."/>
            <person name="Zhang W."/>
            <person name="Chethana K.W.T."/>
            <person name="Xue M.F."/>
            <person name="Xu J.P."/>
            <person name="Phillips A.J.L."/>
            <person name="Wang Y."/>
            <person name="Liu J.H."/>
            <person name="Liu M."/>
            <person name="Zhou Y."/>
            <person name="Jayawardena R.S."/>
            <person name="Manawasinghe I.S."/>
            <person name="Huang J.B."/>
            <person name="Qiao G.H."/>
            <person name="Fu C.Y."/>
            <person name="Guo F.F."/>
            <person name="Dissanayake A.J."/>
            <person name="Peng Y.L."/>
            <person name="Hyde K.D."/>
            <person name="Li X.H."/>
        </authorList>
    </citation>
    <scope>NUCLEOTIDE SEQUENCE</scope>
    <source>
        <strain evidence="3">CSS-01s</strain>
    </source>
</reference>
<keyword evidence="2" id="KW-0732">Signal</keyword>
<dbReference type="AlphaFoldDB" id="A0A8H7IPG1"/>